<dbReference type="InterPro" id="IPR029030">
    <property type="entry name" value="Caspase-like_dom_sf"/>
</dbReference>
<dbReference type="Pfam" id="PF00656">
    <property type="entry name" value="Peptidase_C14"/>
    <property type="match status" value="1"/>
</dbReference>
<dbReference type="RefSeq" id="WP_147043680.1">
    <property type="nucleotide sequence ID" value="NZ_BAABIR010000001.1"/>
</dbReference>
<protein>
    <submittedName>
        <fullName evidence="5">Uncharacterized protein</fullName>
    </submittedName>
</protein>
<keyword evidence="6" id="KW-1185">Reference proteome</keyword>
<sequence length="553" mass="59248">MRGLKTALTLAAALMLGAPAAIGQSGGTAPTAIQAGQTAQGELSMNSVQLPSGKYQAVYVLEGRRGQRVALDLHSEDFDSYLVVTGPDGFSLANDDAPNGGDSLDSRIVAQLPADGAYRIAVTTYRPGETGRYQLRASLPPANMPVTTADPAQPIQFGSVVTGRLAQGDARMASGEFTDRYRFTARRGQRVRIDLTAAKFDTYLILRHPDGSQDDNDDRRDENGETSLDSRIDRVLPEDGEYIVTVTSYRPGATGEYRLAVGPSPGVARQNAVPGGARVIAILVGVSDYGGRTSNLPNTDSDARELFNSLRASGLLHPASILLTNEQATTKAVQDAFARASRAAGPNDLFLFFFSGHGDQVDVPVSAAELDGRSETIELRDAAMRDVELGQLFDTVHARMEMVVLDSCFSGGFRNLINRPNVMGLFSSEEDLTSLVASRFKAGGFLAYFLREGMTGDADRDGDRLVTAGELADYVRRRFRREGEIPADTREEEHGTQNLIVERGGLRVDDVVVRLAGGAQLAEATPQRAVVRAAPLPETDVKATAGAGTPKQR</sequence>
<reference evidence="5 6" key="1">
    <citation type="journal article" date="2015" name="J. Microbiol.">
        <title>Sphingosinicella ginsenosidimutans sp. nov., with ginsenoside converting activity.</title>
        <authorList>
            <person name="Kim J.K."/>
            <person name="Kang M.S."/>
            <person name="Park S.C."/>
            <person name="Kim K.M."/>
            <person name="Choi K."/>
            <person name="Yoon M.H."/>
            <person name="Im W.T."/>
        </authorList>
    </citation>
    <scope>NUCLEOTIDE SEQUENCE [LARGE SCALE GENOMIC DNA]</scope>
    <source>
        <strain evidence="5 6">BS-11</strain>
    </source>
</reference>
<organism evidence="5 6">
    <name type="scientific">Allosphingosinicella ginsenosidimutans</name>
    <dbReference type="NCBI Taxonomy" id="1176539"/>
    <lineage>
        <taxon>Bacteria</taxon>
        <taxon>Pseudomonadati</taxon>
        <taxon>Pseudomonadota</taxon>
        <taxon>Alphaproteobacteria</taxon>
        <taxon>Sphingomonadales</taxon>
        <taxon>Sphingomonadaceae</taxon>
        <taxon>Allosphingosinicella</taxon>
    </lineage>
</organism>
<dbReference type="GO" id="GO:0006508">
    <property type="term" value="P:proteolysis"/>
    <property type="evidence" value="ECO:0007669"/>
    <property type="project" value="InterPro"/>
</dbReference>
<keyword evidence="2" id="KW-0732">Signal</keyword>
<evidence type="ECO:0000259" key="4">
    <source>
        <dbReference type="Pfam" id="PF04151"/>
    </source>
</evidence>
<comment type="caution">
    <text evidence="5">The sequence shown here is derived from an EMBL/GenBank/DDBJ whole genome shotgun (WGS) entry which is preliminary data.</text>
</comment>
<evidence type="ECO:0000256" key="1">
    <source>
        <dbReference type="SAM" id="MobiDB-lite"/>
    </source>
</evidence>
<dbReference type="Gene3D" id="3.40.50.1460">
    <property type="match status" value="1"/>
</dbReference>
<evidence type="ECO:0000256" key="2">
    <source>
        <dbReference type="SAM" id="SignalP"/>
    </source>
</evidence>
<proteinExistence type="predicted"/>
<feature type="domain" description="Peptidase C-terminal archaeal/bacterial" evidence="4">
    <location>
        <begin position="178"/>
        <end position="248"/>
    </location>
</feature>
<dbReference type="InterPro" id="IPR007280">
    <property type="entry name" value="Peptidase_C_arc/bac"/>
</dbReference>
<dbReference type="OrthoDB" id="9812126at2"/>
<dbReference type="Proteomes" id="UP000321249">
    <property type="component" value="Unassembled WGS sequence"/>
</dbReference>
<evidence type="ECO:0000259" key="3">
    <source>
        <dbReference type="Pfam" id="PF00656"/>
    </source>
</evidence>
<feature type="domain" description="Peptidase C-terminal archaeal/bacterial" evidence="4">
    <location>
        <begin position="58"/>
        <end position="123"/>
    </location>
</feature>
<feature type="region of interest" description="Disordered" evidence="1">
    <location>
        <begin position="207"/>
        <end position="228"/>
    </location>
</feature>
<dbReference type="EMBL" id="VOQQ01000001">
    <property type="protein sequence ID" value="TXC64274.1"/>
    <property type="molecule type" value="Genomic_DNA"/>
</dbReference>
<dbReference type="AlphaFoldDB" id="A0A5C6TUY1"/>
<gene>
    <name evidence="5" type="ORF">FRZ32_11800</name>
</gene>
<accession>A0A5C6TUY1</accession>
<dbReference type="SUPFAM" id="SSF52129">
    <property type="entry name" value="Caspase-like"/>
    <property type="match status" value="1"/>
</dbReference>
<evidence type="ECO:0000313" key="5">
    <source>
        <dbReference type="EMBL" id="TXC64274.1"/>
    </source>
</evidence>
<dbReference type="GO" id="GO:0004197">
    <property type="term" value="F:cysteine-type endopeptidase activity"/>
    <property type="evidence" value="ECO:0007669"/>
    <property type="project" value="InterPro"/>
</dbReference>
<feature type="domain" description="Peptidase C14 caspase" evidence="3">
    <location>
        <begin position="279"/>
        <end position="435"/>
    </location>
</feature>
<feature type="chain" id="PRO_5023100943" evidence="2">
    <location>
        <begin position="24"/>
        <end position="553"/>
    </location>
</feature>
<dbReference type="InterPro" id="IPR018247">
    <property type="entry name" value="EF_Hand_1_Ca_BS"/>
</dbReference>
<name>A0A5C6TUY1_9SPHN</name>
<dbReference type="Gene3D" id="2.60.120.380">
    <property type="match status" value="2"/>
</dbReference>
<feature type="signal peptide" evidence="2">
    <location>
        <begin position="1"/>
        <end position="23"/>
    </location>
</feature>
<dbReference type="InterPro" id="IPR011600">
    <property type="entry name" value="Pept_C14_caspase"/>
</dbReference>
<dbReference type="PROSITE" id="PS00018">
    <property type="entry name" value="EF_HAND_1"/>
    <property type="match status" value="1"/>
</dbReference>
<dbReference type="Pfam" id="PF04151">
    <property type="entry name" value="PPC"/>
    <property type="match status" value="2"/>
</dbReference>
<evidence type="ECO:0000313" key="6">
    <source>
        <dbReference type="Proteomes" id="UP000321249"/>
    </source>
</evidence>